<keyword evidence="5 9" id="KW-0297">G-protein coupled receptor</keyword>
<dbReference type="SUPFAM" id="SSF81321">
    <property type="entry name" value="Family A G protein-coupled receptor-like"/>
    <property type="match status" value="1"/>
</dbReference>
<dbReference type="PANTHER" id="PTHR45695">
    <property type="entry name" value="LEUCOKININ RECEPTOR-RELATED"/>
    <property type="match status" value="1"/>
</dbReference>
<dbReference type="Pfam" id="PF00001">
    <property type="entry name" value="7tm_1"/>
    <property type="match status" value="1"/>
</dbReference>
<keyword evidence="6 10" id="KW-0472">Membrane</keyword>
<evidence type="ECO:0000256" key="5">
    <source>
        <dbReference type="ARBA" id="ARBA00023040"/>
    </source>
</evidence>
<evidence type="ECO:0000313" key="12">
    <source>
        <dbReference type="EMBL" id="CAF4814853.1"/>
    </source>
</evidence>
<dbReference type="InterPro" id="IPR017452">
    <property type="entry name" value="GPCR_Rhodpsn_7TM"/>
</dbReference>
<dbReference type="GO" id="GO:0005886">
    <property type="term" value="C:plasma membrane"/>
    <property type="evidence" value="ECO:0007669"/>
    <property type="project" value="TreeGrafter"/>
</dbReference>
<comment type="caution">
    <text evidence="12">The sequence shown here is derived from an EMBL/GenBank/DDBJ whole genome shotgun (WGS) entry which is preliminary data.</text>
</comment>
<evidence type="ECO:0000256" key="10">
    <source>
        <dbReference type="SAM" id="Phobius"/>
    </source>
</evidence>
<keyword evidence="4 10" id="KW-1133">Transmembrane helix</keyword>
<dbReference type="CDD" id="cd15392">
    <property type="entry name" value="7tmA_PR4-like"/>
    <property type="match status" value="1"/>
</dbReference>
<evidence type="ECO:0000256" key="7">
    <source>
        <dbReference type="ARBA" id="ARBA00023170"/>
    </source>
</evidence>
<feature type="transmembrane region" description="Helical" evidence="10">
    <location>
        <begin position="48"/>
        <end position="71"/>
    </location>
</feature>
<dbReference type="Proteomes" id="UP000663880">
    <property type="component" value="Unassembled WGS sequence"/>
</dbReference>
<dbReference type="PRINTS" id="PR00237">
    <property type="entry name" value="GPCRRHODOPSN"/>
</dbReference>
<keyword evidence="7 9" id="KW-0675">Receptor</keyword>
<comment type="similarity">
    <text evidence="2 9">Belongs to the G-protein coupled receptor 1 family.</text>
</comment>
<feature type="transmembrane region" description="Helical" evidence="10">
    <location>
        <begin position="214"/>
        <end position="235"/>
    </location>
</feature>
<evidence type="ECO:0000259" key="11">
    <source>
        <dbReference type="PROSITE" id="PS50262"/>
    </source>
</evidence>
<dbReference type="Gene3D" id="1.20.1070.10">
    <property type="entry name" value="Rhodopsin 7-helix transmembrane proteins"/>
    <property type="match status" value="1"/>
</dbReference>
<keyword evidence="13" id="KW-1185">Reference proteome</keyword>
<organism evidence="12 13">
    <name type="scientific">Pieris macdunnoughi</name>
    <dbReference type="NCBI Taxonomy" id="345717"/>
    <lineage>
        <taxon>Eukaryota</taxon>
        <taxon>Metazoa</taxon>
        <taxon>Ecdysozoa</taxon>
        <taxon>Arthropoda</taxon>
        <taxon>Hexapoda</taxon>
        <taxon>Insecta</taxon>
        <taxon>Pterygota</taxon>
        <taxon>Neoptera</taxon>
        <taxon>Endopterygota</taxon>
        <taxon>Lepidoptera</taxon>
        <taxon>Glossata</taxon>
        <taxon>Ditrysia</taxon>
        <taxon>Papilionoidea</taxon>
        <taxon>Pieridae</taxon>
        <taxon>Pierinae</taxon>
        <taxon>Pieris</taxon>
    </lineage>
</organism>
<dbReference type="EMBL" id="CAJOBZ010000007">
    <property type="protein sequence ID" value="CAF4814853.1"/>
    <property type="molecule type" value="Genomic_DNA"/>
</dbReference>
<dbReference type="PROSITE" id="PS50262">
    <property type="entry name" value="G_PROTEIN_RECEP_F1_2"/>
    <property type="match status" value="1"/>
</dbReference>
<reference evidence="12" key="1">
    <citation type="submission" date="2021-02" db="EMBL/GenBank/DDBJ databases">
        <authorList>
            <person name="Steward A R."/>
        </authorList>
    </citation>
    <scope>NUCLEOTIDE SEQUENCE</scope>
</reference>
<dbReference type="PANTHER" id="PTHR45695:SF9">
    <property type="entry name" value="LEUCOKININ RECEPTOR"/>
    <property type="match status" value="1"/>
</dbReference>
<feature type="transmembrane region" description="Helical" evidence="10">
    <location>
        <begin position="268"/>
        <end position="292"/>
    </location>
</feature>
<keyword evidence="8 9" id="KW-0807">Transducer</keyword>
<dbReference type="InterPro" id="IPR000276">
    <property type="entry name" value="GPCR_Rhodpsn"/>
</dbReference>
<feature type="transmembrane region" description="Helical" evidence="10">
    <location>
        <begin position="164"/>
        <end position="183"/>
    </location>
</feature>
<dbReference type="OrthoDB" id="10053194at2759"/>
<keyword evidence="3 9" id="KW-0812">Transmembrane</keyword>
<sequence length="445" mass="50937">MMVDVSEYQEISTQYSNINLTVNKTWTKELTCTVDTSNFLSTPLFHSLVYILYSTIFITSLSGNGLVCFIVQSSPRMKTVTNYFIMNLAIGDILMTLLCIPFTFVPMLVLRKWPFGQVMCKLVNYAQVVSVFVSAYTLLAISIDRYMAIMRPLKPRLGRVAAKFIVSGVWASACATAAPIFIVSEIKRPTAWHEFCEEDLCLEQWEKSEHSQQYSYVLLTLQFALPLTALVLTYARIAHVVWGGKPPGEAESLRDSRMQLAKRKMIKMMVTVVAVFTICWLPLNIFIILWTIHAEDMTWATWPGMPYVWFVCHWLAMSHCCYNPIIYCYMNSRYRRGFQQALSCILRPRTNSNTGQQGHCSGDALPLTDEFKRGGIPEINCPYIKAELLIQINIQRSFEEFFIFIKGDLAGDLSQLEDAVYASDVIVESKPRPHDLMTRKMRQKK</sequence>
<dbReference type="PRINTS" id="PR01012">
    <property type="entry name" value="NRPEPTIDEYR"/>
</dbReference>
<evidence type="ECO:0000313" key="13">
    <source>
        <dbReference type="Proteomes" id="UP000663880"/>
    </source>
</evidence>
<protein>
    <recommendedName>
        <fullName evidence="11">G-protein coupled receptors family 1 profile domain-containing protein</fullName>
    </recommendedName>
</protein>
<feature type="transmembrane region" description="Helical" evidence="10">
    <location>
        <begin position="125"/>
        <end position="143"/>
    </location>
</feature>
<evidence type="ECO:0000256" key="9">
    <source>
        <dbReference type="RuleBase" id="RU000688"/>
    </source>
</evidence>
<feature type="transmembrane region" description="Helical" evidence="10">
    <location>
        <begin position="307"/>
        <end position="330"/>
    </location>
</feature>
<comment type="subcellular location">
    <subcellularLocation>
        <location evidence="1">Membrane</location>
        <topology evidence="1">Multi-pass membrane protein</topology>
    </subcellularLocation>
</comment>
<dbReference type="GO" id="GO:0004983">
    <property type="term" value="F:neuropeptide Y receptor activity"/>
    <property type="evidence" value="ECO:0007669"/>
    <property type="project" value="InterPro"/>
</dbReference>
<feature type="transmembrane region" description="Helical" evidence="10">
    <location>
        <begin position="83"/>
        <end position="105"/>
    </location>
</feature>
<evidence type="ECO:0000256" key="8">
    <source>
        <dbReference type="ARBA" id="ARBA00023224"/>
    </source>
</evidence>
<dbReference type="InterPro" id="IPR000611">
    <property type="entry name" value="NPY_rcpt"/>
</dbReference>
<dbReference type="SMART" id="SM01381">
    <property type="entry name" value="7TM_GPCR_Srsx"/>
    <property type="match status" value="1"/>
</dbReference>
<evidence type="ECO:0000256" key="6">
    <source>
        <dbReference type="ARBA" id="ARBA00023136"/>
    </source>
</evidence>
<proteinExistence type="inferred from homology"/>
<gene>
    <name evidence="12" type="ORF">PMACD_LOCUS4259</name>
</gene>
<feature type="domain" description="G-protein coupled receptors family 1 profile" evidence="11">
    <location>
        <begin position="63"/>
        <end position="327"/>
    </location>
</feature>
<evidence type="ECO:0000256" key="4">
    <source>
        <dbReference type="ARBA" id="ARBA00022989"/>
    </source>
</evidence>
<dbReference type="PROSITE" id="PS00237">
    <property type="entry name" value="G_PROTEIN_RECEP_F1_1"/>
    <property type="match status" value="1"/>
</dbReference>
<dbReference type="AlphaFoldDB" id="A0A821PWM1"/>
<evidence type="ECO:0000256" key="1">
    <source>
        <dbReference type="ARBA" id="ARBA00004141"/>
    </source>
</evidence>
<name>A0A821PWM1_9NEOP</name>
<accession>A0A821PWM1</accession>
<evidence type="ECO:0000256" key="2">
    <source>
        <dbReference type="ARBA" id="ARBA00010663"/>
    </source>
</evidence>
<dbReference type="FunFam" id="1.20.1070.10:FF:000291">
    <property type="entry name" value="Predicted protein"/>
    <property type="match status" value="1"/>
</dbReference>
<evidence type="ECO:0000256" key="3">
    <source>
        <dbReference type="ARBA" id="ARBA00022692"/>
    </source>
</evidence>